<dbReference type="Proteomes" id="UP000004367">
    <property type="component" value="Unassembled WGS sequence"/>
</dbReference>
<dbReference type="InterPro" id="IPR014001">
    <property type="entry name" value="Helicase_ATP-bd"/>
</dbReference>
<name>H5US96_9MICO</name>
<evidence type="ECO:0000313" key="3">
    <source>
        <dbReference type="EMBL" id="GAB48604.1"/>
    </source>
</evidence>
<dbReference type="InterPro" id="IPR055180">
    <property type="entry name" value="HsdR_RecA-like_helicase_dom_2"/>
</dbReference>
<dbReference type="InterPro" id="IPR027417">
    <property type="entry name" value="P-loop_NTPase"/>
</dbReference>
<dbReference type="SMART" id="SM00487">
    <property type="entry name" value="DEXDc"/>
    <property type="match status" value="1"/>
</dbReference>
<accession>H5US96</accession>
<organism evidence="3 4">
    <name type="scientific">Mobilicoccus pelagius NBRC 104925</name>
    <dbReference type="NCBI Taxonomy" id="1089455"/>
    <lineage>
        <taxon>Bacteria</taxon>
        <taxon>Bacillati</taxon>
        <taxon>Actinomycetota</taxon>
        <taxon>Actinomycetes</taxon>
        <taxon>Micrococcales</taxon>
        <taxon>Dermatophilaceae</taxon>
        <taxon>Mobilicoccus</taxon>
    </lineage>
</organism>
<dbReference type="Gene3D" id="3.90.1570.50">
    <property type="match status" value="1"/>
</dbReference>
<dbReference type="Pfam" id="PF04313">
    <property type="entry name" value="HSDR_N"/>
    <property type="match status" value="1"/>
</dbReference>
<dbReference type="PANTHER" id="PTHR42927">
    <property type="entry name" value="HELICASE SUPERFAMILY 1 AND 2 DOMAIN-CONTAINING PROTEIN"/>
    <property type="match status" value="1"/>
</dbReference>
<dbReference type="PANTHER" id="PTHR42927:SF1">
    <property type="entry name" value="HELICASE SUPERFAMILY 1 AND 2 DOMAIN-CONTAINING PROTEIN"/>
    <property type="match status" value="1"/>
</dbReference>
<dbReference type="GO" id="GO:0003677">
    <property type="term" value="F:DNA binding"/>
    <property type="evidence" value="ECO:0007669"/>
    <property type="project" value="UniProtKB-KW"/>
</dbReference>
<protein>
    <submittedName>
        <fullName evidence="3">Type I restriction-modification system restriction subunit</fullName>
    </submittedName>
</protein>
<gene>
    <name evidence="3" type="primary">hsdR</name>
    <name evidence="3" type="ORF">MOPEL_074_00910</name>
</gene>
<dbReference type="AlphaFoldDB" id="H5US96"/>
<dbReference type="InterPro" id="IPR007409">
    <property type="entry name" value="Restrct_endonuc_type1_HsdR_N"/>
</dbReference>
<dbReference type="Pfam" id="PF18766">
    <property type="entry name" value="SWI2_SNF2"/>
    <property type="match status" value="1"/>
</dbReference>
<dbReference type="GO" id="GO:0005524">
    <property type="term" value="F:ATP binding"/>
    <property type="evidence" value="ECO:0007669"/>
    <property type="project" value="UniProtKB-KW"/>
</dbReference>
<dbReference type="Pfam" id="PF22679">
    <property type="entry name" value="T1R_D3-like"/>
    <property type="match status" value="1"/>
</dbReference>
<dbReference type="SUPFAM" id="SSF52540">
    <property type="entry name" value="P-loop containing nucleoside triphosphate hydrolases"/>
    <property type="match status" value="1"/>
</dbReference>
<keyword evidence="4" id="KW-1185">Reference proteome</keyword>
<feature type="domain" description="Helicase ATP-binding" evidence="2">
    <location>
        <begin position="291"/>
        <end position="506"/>
    </location>
</feature>
<dbReference type="OrthoDB" id="9758243at2"/>
<keyword evidence="1" id="KW-0175">Coiled coil</keyword>
<dbReference type="eggNOG" id="COG0610">
    <property type="taxonomic scope" value="Bacteria"/>
</dbReference>
<evidence type="ECO:0000313" key="4">
    <source>
        <dbReference type="Proteomes" id="UP000004367"/>
    </source>
</evidence>
<reference evidence="3 4" key="1">
    <citation type="submission" date="2012-02" db="EMBL/GenBank/DDBJ databases">
        <title>Whole genome shotgun sequence of Mobilicoccus pelagius NBRC 104925.</title>
        <authorList>
            <person name="Yoshida Y."/>
            <person name="Hosoyama A."/>
            <person name="Tsuchikane K."/>
            <person name="Katsumata H."/>
            <person name="Yamazaki S."/>
            <person name="Fujita N."/>
        </authorList>
    </citation>
    <scope>NUCLEOTIDE SEQUENCE [LARGE SCALE GENOMIC DNA]</scope>
    <source>
        <strain evidence="3 4">NBRC 104925</strain>
    </source>
</reference>
<comment type="caution">
    <text evidence="3">The sequence shown here is derived from an EMBL/GenBank/DDBJ whole genome shotgun (WGS) entry which is preliminary data.</text>
</comment>
<evidence type="ECO:0000256" key="1">
    <source>
        <dbReference type="SAM" id="Coils"/>
    </source>
</evidence>
<dbReference type="Gene3D" id="3.40.50.300">
    <property type="entry name" value="P-loop containing nucleotide triphosphate hydrolases"/>
    <property type="match status" value="3"/>
</dbReference>
<evidence type="ECO:0000259" key="2">
    <source>
        <dbReference type="PROSITE" id="PS51192"/>
    </source>
</evidence>
<dbReference type="GO" id="GO:0009035">
    <property type="term" value="F:type I site-specific deoxyribonuclease activity"/>
    <property type="evidence" value="ECO:0007669"/>
    <property type="project" value="UniProtKB-EC"/>
</dbReference>
<dbReference type="PROSITE" id="PS51192">
    <property type="entry name" value="HELICASE_ATP_BIND_1"/>
    <property type="match status" value="1"/>
</dbReference>
<dbReference type="GO" id="GO:0009307">
    <property type="term" value="P:DNA restriction-modification system"/>
    <property type="evidence" value="ECO:0007669"/>
    <property type="project" value="UniProtKB-KW"/>
</dbReference>
<proteinExistence type="predicted"/>
<dbReference type="InterPro" id="IPR040980">
    <property type="entry name" value="SWI2_SNF2"/>
</dbReference>
<feature type="coiled-coil region" evidence="1">
    <location>
        <begin position="442"/>
        <end position="469"/>
    </location>
</feature>
<sequence>MTITRESAFEANIEAHLLGHGWGRLAPSGYDRKLGLFPDEVIEFVKASQPKAWQQLVTRHGGEAIAVDKLLAVVVKAIKHRGTLDVLRNPVKDSGVPVRLAYFKPASGLNDEQVARYEANRLGVARQVHHSESNPLDSLDLVLAVNGIPVATAELKNPLTGQGIDHAMAQYREQRNPADLLFAGRTLVHFAVDPHRVAMTTRLAREKTRFLPFNQGSAGPGNPGAAGNPAVTDSSGYQTAYLWEQVWERDAWLDLLGSFIHVSTDRDTGERRVLFPRFHQWHAVRSLLAATHRDGAGVDRLVQHSAGSGKSNTIAWTAHSLSRLHGTDERPIFDKVVVITDRKVLDRQLQETVAGLEHTPGTIVRVDKHSSQLKEALEGNAARVIITTLQKFPVVVELAKKAAAEGAAREIAGKRFAVVVDEAHSSTGGDAMKQLKTVLTSDDDALAAAEAAQAEAEEAEEANDLLLESARLRGKSGNLSFFAFTATPKPKTLELFGQRGADGRLHPFHTYSMRQAIDEGFIHDVLANYTTYGVYYRLANADPRVDVEIDKGKGRAALARFASLHPYELDTKAEVIVEHFRQKTMSKIDGRAKAMVVTRSRLHAVRTHEAIDRYIKLKGYDTGARPMRTLIAFSGTVTEEDAPEVVLTEASINGFPESQLPTKFKDDENKLLVVAEKYQTGFDEPLLHTMYVDKKLAGVKAVQTLSRLNRTTPGKEDTFVLDFANTADEIREAFEPFYEQSIATPTEPNILYTQLHDLMNAGVLSAPEMEAAVTTLLEGDESRQGEMYANIAPAVGRYITIEETDPDAAEAFRATLEHFVRTYAFLAQVMPWTDAELERLYLYGRMLLSDLPARDHDPMPQLGKSVQLTHLRLATTHEGSIALEGSDEPGVALPGEGKGTQAEPVLDKLSALIAAMNEKFGADLGDTDKVWVDQQRTVVKNSADLRVVAENNDRSAYELVLAERLADLILDRQDANTALVDMFFEKPGFKQQLIAYLADTYDEFRQESRA</sequence>
<dbReference type="EMBL" id="BAFE01000053">
    <property type="protein sequence ID" value="GAB48604.1"/>
    <property type="molecule type" value="Genomic_DNA"/>
</dbReference>
<dbReference type="STRING" id="1089455.MOPEL_074_00910"/>
<dbReference type="RefSeq" id="WP_009482502.1">
    <property type="nucleotide sequence ID" value="NZ_BAFE01000053.1"/>
</dbReference>